<reference evidence="1 2" key="1">
    <citation type="journal article" date="2017" name="DNA Res.">
        <title>Complete genome sequence and expression profile of the commercial lytic enzyme producer Lysobacter enzymogenes M497-1.</title>
        <authorList>
            <person name="Takami H."/>
            <person name="Toyoda A."/>
            <person name="Uchiyama I."/>
            <person name="Itoh T."/>
            <person name="Takaki Y."/>
            <person name="Arai W."/>
            <person name="Nishi S."/>
            <person name="Kawai M."/>
            <person name="Shinya K."/>
            <person name="Ikeda H."/>
        </authorList>
    </citation>
    <scope>NUCLEOTIDE SEQUENCE [LARGE SCALE GENOMIC DNA]</scope>
    <source>
        <strain evidence="1 2">M497-1</strain>
    </source>
</reference>
<protein>
    <submittedName>
        <fullName evidence="1">Uncharacterized protein</fullName>
    </submittedName>
</protein>
<accession>A0AAU9B0Z0</accession>
<evidence type="ECO:0000313" key="2">
    <source>
        <dbReference type="Proteomes" id="UP000218824"/>
    </source>
</evidence>
<sequence length="102" mass="11243">MGVHGPRYVRRGAGLQRGRGYKTGIFARKSLFRFRTGGARQRRRSAGLATAVAFAQCGGARWATAGWRAAARLRGDPAFAALLRASPRPTRRRLDKAVHMKH</sequence>
<dbReference type="AlphaFoldDB" id="A0AAU9B0Z0"/>
<proteinExistence type="predicted"/>
<dbReference type="EMBL" id="AP014940">
    <property type="protein sequence ID" value="BAV99890.1"/>
    <property type="molecule type" value="Genomic_DNA"/>
</dbReference>
<dbReference type="Proteomes" id="UP000218824">
    <property type="component" value="Chromosome"/>
</dbReference>
<name>A0AAU9B0Z0_LYSEN</name>
<organism evidence="1 2">
    <name type="scientific">Lysobacter enzymogenes</name>
    <dbReference type="NCBI Taxonomy" id="69"/>
    <lineage>
        <taxon>Bacteria</taxon>
        <taxon>Pseudomonadati</taxon>
        <taxon>Pseudomonadota</taxon>
        <taxon>Gammaproteobacteria</taxon>
        <taxon>Lysobacterales</taxon>
        <taxon>Lysobacteraceae</taxon>
        <taxon>Lysobacter</taxon>
    </lineage>
</organism>
<gene>
    <name evidence="1" type="ORF">LEN_4403</name>
</gene>
<evidence type="ECO:0000313" key="1">
    <source>
        <dbReference type="EMBL" id="BAV99890.1"/>
    </source>
</evidence>
<dbReference type="KEGG" id="lem:LEN_4403"/>